<dbReference type="CDD" id="cd14014">
    <property type="entry name" value="STKc_PknB_like"/>
    <property type="match status" value="1"/>
</dbReference>
<dbReference type="InterPro" id="IPR011009">
    <property type="entry name" value="Kinase-like_dom_sf"/>
</dbReference>
<dbReference type="Pfam" id="PF13672">
    <property type="entry name" value="PP2C_2"/>
    <property type="match status" value="1"/>
</dbReference>
<dbReference type="PROSITE" id="PS50011">
    <property type="entry name" value="PROTEIN_KINASE_DOM"/>
    <property type="match status" value="1"/>
</dbReference>
<evidence type="ECO:0000313" key="8">
    <source>
        <dbReference type="EMBL" id="MDP9894309.1"/>
    </source>
</evidence>
<dbReference type="AlphaFoldDB" id="A0AAW8CV49"/>
<dbReference type="Pfam" id="PF00069">
    <property type="entry name" value="Pkinase"/>
    <property type="match status" value="1"/>
</dbReference>
<keyword evidence="1" id="KW-0808">Transferase</keyword>
<sequence length="588" mass="64684">MLMPTQKALRVTLGQHSLAKPGALNQVAQVNQDFHGAMLPEGTLRMSKGIAVALADGIGSSRVSQVASAAAVRGFLDDYYATSDAWSVRRAAQRVLSATNSWLHAQTMRSDARFDKDSGYVCTFSALIFKGRDVHMLHVGDARIHRLHPNGLEQLTEDHRVHLSSVESYLGRALGAGPNVEIDYRCWEAEVGEVYLLATDGAYTHLDATAVHDAIARCGDDFDAAARLLTEAAQARGSDDDCTVQLVRIDELPPADAAPLPLQREGLAIAPPLAPRTRFEGFTLVRELHVSSRSHVHLAVDDASGQQVVLKLPSVDLRDDPEYLDRFVLEEWVARRIDNVHVLKASAIDRTRGHLYVAMEYVDGQTLAQWMVDNPKPSLDSVRRIAEQLASGLQALHGKEMLHQDVRPENVMIDRTGTVRIIDLATTHVAGLADGAGEGRPLAITGTLQYTAPEYFTGHGGSARSDLFSMAVIVYQMLTGQLPYGLQVSRVRSPADVNRLRYVPVRHLRPDLPEWVDAVLQKALNPNPLKRQEAVSELAHDLRAPGQEFLRVRMPPLIERHPVRFWQATTALLAIVSMVLLGVLILGR</sequence>
<feature type="transmembrane region" description="Helical" evidence="5">
    <location>
        <begin position="565"/>
        <end position="586"/>
    </location>
</feature>
<protein>
    <submittedName>
        <fullName evidence="8">Serine/threonine protein phosphatase PrpC</fullName>
    </submittedName>
</protein>
<dbReference type="PROSITE" id="PS51746">
    <property type="entry name" value="PPM_2"/>
    <property type="match status" value="1"/>
</dbReference>
<feature type="domain" description="Protein kinase" evidence="6">
    <location>
        <begin position="282"/>
        <end position="550"/>
    </location>
</feature>
<keyword evidence="2" id="KW-0547">Nucleotide-binding</keyword>
<keyword evidence="5" id="KW-1133">Transmembrane helix</keyword>
<evidence type="ECO:0000256" key="5">
    <source>
        <dbReference type="SAM" id="Phobius"/>
    </source>
</evidence>
<dbReference type="PROSITE" id="PS00109">
    <property type="entry name" value="PROTEIN_KINASE_TYR"/>
    <property type="match status" value="1"/>
</dbReference>
<evidence type="ECO:0000259" key="7">
    <source>
        <dbReference type="PROSITE" id="PS51746"/>
    </source>
</evidence>
<reference evidence="8" key="1">
    <citation type="submission" date="2023-07" db="EMBL/GenBank/DDBJ databases">
        <title>Sorghum-associated microbial communities from plants grown in Nebraska, USA.</title>
        <authorList>
            <person name="Schachtman D."/>
        </authorList>
    </citation>
    <scope>NUCLEOTIDE SEQUENCE</scope>
    <source>
        <strain evidence="8">DS3754</strain>
    </source>
</reference>
<proteinExistence type="predicted"/>
<evidence type="ECO:0000256" key="4">
    <source>
        <dbReference type="ARBA" id="ARBA00022840"/>
    </source>
</evidence>
<dbReference type="PANTHER" id="PTHR43289">
    <property type="entry name" value="MITOGEN-ACTIVATED PROTEIN KINASE KINASE KINASE 20-RELATED"/>
    <property type="match status" value="1"/>
</dbReference>
<comment type="caution">
    <text evidence="8">The sequence shown here is derived from an EMBL/GenBank/DDBJ whole genome shotgun (WGS) entry which is preliminary data.</text>
</comment>
<dbReference type="InterPro" id="IPR000719">
    <property type="entry name" value="Prot_kinase_dom"/>
</dbReference>
<dbReference type="SMART" id="SM00332">
    <property type="entry name" value="PP2Cc"/>
    <property type="match status" value="1"/>
</dbReference>
<keyword evidence="5" id="KW-0812">Transmembrane</keyword>
<dbReference type="SUPFAM" id="SSF81606">
    <property type="entry name" value="PP2C-like"/>
    <property type="match status" value="1"/>
</dbReference>
<name>A0AAW8CV49_9BURK</name>
<organism evidence="8 9">
    <name type="scientific">Variovorax boronicumulans</name>
    <dbReference type="NCBI Taxonomy" id="436515"/>
    <lineage>
        <taxon>Bacteria</taxon>
        <taxon>Pseudomonadati</taxon>
        <taxon>Pseudomonadota</taxon>
        <taxon>Betaproteobacteria</taxon>
        <taxon>Burkholderiales</taxon>
        <taxon>Comamonadaceae</taxon>
        <taxon>Variovorax</taxon>
    </lineage>
</organism>
<evidence type="ECO:0000256" key="2">
    <source>
        <dbReference type="ARBA" id="ARBA00022741"/>
    </source>
</evidence>
<dbReference type="Proteomes" id="UP001242045">
    <property type="component" value="Unassembled WGS sequence"/>
</dbReference>
<dbReference type="GO" id="GO:0004674">
    <property type="term" value="F:protein serine/threonine kinase activity"/>
    <property type="evidence" value="ECO:0007669"/>
    <property type="project" value="TreeGrafter"/>
</dbReference>
<dbReference type="EMBL" id="JAUSRD010000008">
    <property type="protein sequence ID" value="MDP9894309.1"/>
    <property type="molecule type" value="Genomic_DNA"/>
</dbReference>
<dbReference type="SUPFAM" id="SSF56112">
    <property type="entry name" value="Protein kinase-like (PK-like)"/>
    <property type="match status" value="1"/>
</dbReference>
<evidence type="ECO:0000259" key="6">
    <source>
        <dbReference type="PROSITE" id="PS50011"/>
    </source>
</evidence>
<evidence type="ECO:0000256" key="1">
    <source>
        <dbReference type="ARBA" id="ARBA00022679"/>
    </source>
</evidence>
<keyword evidence="3" id="KW-0418">Kinase</keyword>
<evidence type="ECO:0000313" key="9">
    <source>
        <dbReference type="Proteomes" id="UP001242045"/>
    </source>
</evidence>
<keyword evidence="5" id="KW-0472">Membrane</keyword>
<feature type="domain" description="PPM-type phosphatase" evidence="7">
    <location>
        <begin position="15"/>
        <end position="249"/>
    </location>
</feature>
<dbReference type="Gene3D" id="3.30.200.20">
    <property type="entry name" value="Phosphorylase Kinase, domain 1"/>
    <property type="match status" value="1"/>
</dbReference>
<accession>A0AAW8CV49</accession>
<keyword evidence="4" id="KW-0067">ATP-binding</keyword>
<dbReference type="RefSeq" id="WP_307685456.1">
    <property type="nucleotide sequence ID" value="NZ_JAUSRD010000008.1"/>
</dbReference>
<dbReference type="Gene3D" id="1.10.510.10">
    <property type="entry name" value="Transferase(Phosphotransferase) domain 1"/>
    <property type="match status" value="1"/>
</dbReference>
<dbReference type="SMART" id="SM00331">
    <property type="entry name" value="PP2C_SIG"/>
    <property type="match status" value="1"/>
</dbReference>
<gene>
    <name evidence="8" type="ORF">J2W31_003433</name>
</gene>
<dbReference type="InterPro" id="IPR036457">
    <property type="entry name" value="PPM-type-like_dom_sf"/>
</dbReference>
<dbReference type="InterPro" id="IPR008266">
    <property type="entry name" value="Tyr_kinase_AS"/>
</dbReference>
<dbReference type="Gene3D" id="3.60.40.10">
    <property type="entry name" value="PPM-type phosphatase domain"/>
    <property type="match status" value="1"/>
</dbReference>
<dbReference type="InterPro" id="IPR001932">
    <property type="entry name" value="PPM-type_phosphatase-like_dom"/>
</dbReference>
<dbReference type="GO" id="GO:0005524">
    <property type="term" value="F:ATP binding"/>
    <property type="evidence" value="ECO:0007669"/>
    <property type="project" value="UniProtKB-KW"/>
</dbReference>
<dbReference type="CDD" id="cd00143">
    <property type="entry name" value="PP2Cc"/>
    <property type="match status" value="1"/>
</dbReference>
<evidence type="ECO:0000256" key="3">
    <source>
        <dbReference type="ARBA" id="ARBA00022777"/>
    </source>
</evidence>
<dbReference type="PANTHER" id="PTHR43289:SF6">
    <property type="entry name" value="SERINE_THREONINE-PROTEIN KINASE NEKL-3"/>
    <property type="match status" value="1"/>
</dbReference>